<evidence type="ECO:0000313" key="3">
    <source>
        <dbReference type="Proteomes" id="UP000193100"/>
    </source>
</evidence>
<name>A0A1W6KFP7_9GAMM</name>
<dbReference type="SUPFAM" id="SSF53955">
    <property type="entry name" value="Lysozyme-like"/>
    <property type="match status" value="1"/>
</dbReference>
<dbReference type="Proteomes" id="UP000193100">
    <property type="component" value="Plasmid pSMR5"/>
</dbReference>
<geneLocation type="plasmid" evidence="3">
    <name>psmr5</name>
</geneLocation>
<gene>
    <name evidence="2" type="ORF">MARSALSMR5_04203</name>
</gene>
<proteinExistence type="predicted"/>
<dbReference type="Pfam" id="PF01464">
    <property type="entry name" value="SLT"/>
    <property type="match status" value="1"/>
</dbReference>
<dbReference type="CDD" id="cd13400">
    <property type="entry name" value="LT_IagB-like"/>
    <property type="match status" value="1"/>
</dbReference>
<dbReference type="InterPro" id="IPR008258">
    <property type="entry name" value="Transglycosylase_SLT_dom_1"/>
</dbReference>
<reference evidence="2 3" key="1">
    <citation type="submission" date="2017-04" db="EMBL/GenBank/DDBJ databases">
        <title>Genome Sequence of Marinobacter salarius strain SMR5 Isolated from a culture of the Diatom Skeletonema marinoi.</title>
        <authorList>
            <person name="Topel M."/>
            <person name="Pinder M.I.M."/>
            <person name="Johansson O.N."/>
            <person name="Kourtchenko O."/>
            <person name="Godhe A."/>
            <person name="Clarke A.K."/>
        </authorList>
    </citation>
    <scope>NUCLEOTIDE SEQUENCE [LARGE SCALE GENOMIC DNA]</scope>
    <source>
        <strain evidence="2 3">SMR5</strain>
        <plasmid evidence="3">Plasmid psmr5</plasmid>
    </source>
</reference>
<evidence type="ECO:0000259" key="1">
    <source>
        <dbReference type="Pfam" id="PF01464"/>
    </source>
</evidence>
<feature type="domain" description="Transglycosylase SLT" evidence="1">
    <location>
        <begin position="32"/>
        <end position="113"/>
    </location>
</feature>
<dbReference type="GeneID" id="77258103"/>
<dbReference type="RefSeq" id="WP_085682184.1">
    <property type="nucleotide sequence ID" value="NZ_CP020932.1"/>
</dbReference>
<dbReference type="EMBL" id="CP020932">
    <property type="protein sequence ID" value="ARM86223.1"/>
    <property type="molecule type" value="Genomic_DNA"/>
</dbReference>
<organism evidence="2 3">
    <name type="scientific">Marinobacter salarius</name>
    <dbReference type="NCBI Taxonomy" id="1420917"/>
    <lineage>
        <taxon>Bacteria</taxon>
        <taxon>Pseudomonadati</taxon>
        <taxon>Pseudomonadota</taxon>
        <taxon>Gammaproteobacteria</taxon>
        <taxon>Pseudomonadales</taxon>
        <taxon>Marinobacteraceae</taxon>
        <taxon>Marinobacter</taxon>
    </lineage>
</organism>
<dbReference type="InterPro" id="IPR023346">
    <property type="entry name" value="Lysozyme-like_dom_sf"/>
</dbReference>
<accession>A0A1W6KFP7</accession>
<sequence>MLDLPPPPAVPVDASPAVIERLEEKTPLTFECLRRVSSRYSVHPVILSLVARVEGGWTGARIENTNGTFDLGLMQINTIHLSYLGEGGITEAMLQNNDCINTGFAAYYIRKVTIGQTSVGSEDYFRAIARYHSKNEPHLSRYANRLLEEWEKAKSEMQGRGK</sequence>
<keyword evidence="2" id="KW-0614">Plasmid</keyword>
<protein>
    <submittedName>
        <fullName evidence="2">Transglycosylase SLT domain protein</fullName>
    </submittedName>
</protein>
<evidence type="ECO:0000313" key="2">
    <source>
        <dbReference type="EMBL" id="ARM86223.1"/>
    </source>
</evidence>
<dbReference type="AlphaFoldDB" id="A0A1W6KFP7"/>